<sequence length="119" mass="13665">MNKTPSPNKTAWVPTIKAGDFLICSKVDGSSLAPCGGNLPDMFIDMVWVFAISFKAKSSLFVENFSCDSFAFFTFNFLFSFFFFFFFGKSPRQSLREEEQQKRKKEKKKIGSDLFSIIF</sequence>
<feature type="transmembrane region" description="Helical" evidence="1">
    <location>
        <begin position="69"/>
        <end position="87"/>
    </location>
</feature>
<protein>
    <submittedName>
        <fullName evidence="2">Uncharacterized protein</fullName>
    </submittedName>
</protein>
<dbReference type="HOGENOM" id="CLU_2061198_0_0_1"/>
<keyword evidence="1" id="KW-1133">Transmembrane helix</keyword>
<name>C5MA68_CANTT</name>
<evidence type="ECO:0000313" key="2">
    <source>
        <dbReference type="EMBL" id="EER33561.1"/>
    </source>
</evidence>
<dbReference type="EMBL" id="GG692397">
    <property type="protein sequence ID" value="EER33561.1"/>
    <property type="molecule type" value="Genomic_DNA"/>
</dbReference>
<dbReference type="KEGG" id="ctp:CTRG_02380"/>
<evidence type="ECO:0000256" key="1">
    <source>
        <dbReference type="SAM" id="Phobius"/>
    </source>
</evidence>
<organism evidence="2 3">
    <name type="scientific">Candida tropicalis (strain ATCC MYA-3404 / T1)</name>
    <name type="common">Yeast</name>
    <dbReference type="NCBI Taxonomy" id="294747"/>
    <lineage>
        <taxon>Eukaryota</taxon>
        <taxon>Fungi</taxon>
        <taxon>Dikarya</taxon>
        <taxon>Ascomycota</taxon>
        <taxon>Saccharomycotina</taxon>
        <taxon>Pichiomycetes</taxon>
        <taxon>Debaryomycetaceae</taxon>
        <taxon>Candida/Lodderomyces clade</taxon>
        <taxon>Candida</taxon>
    </lineage>
</organism>
<dbReference type="VEuPathDB" id="FungiDB:CTRG_02380"/>
<reference evidence="2 3" key="1">
    <citation type="journal article" date="2009" name="Nature">
        <title>Evolution of pathogenicity and sexual reproduction in eight Candida genomes.</title>
        <authorList>
            <person name="Butler G."/>
            <person name="Rasmussen M.D."/>
            <person name="Lin M.F."/>
            <person name="Santos M.A."/>
            <person name="Sakthikumar S."/>
            <person name="Munro C.A."/>
            <person name="Rheinbay E."/>
            <person name="Grabherr M."/>
            <person name="Forche A."/>
            <person name="Reedy J.L."/>
            <person name="Agrafioti I."/>
            <person name="Arnaud M.B."/>
            <person name="Bates S."/>
            <person name="Brown A.J."/>
            <person name="Brunke S."/>
            <person name="Costanzo M.C."/>
            <person name="Fitzpatrick D.A."/>
            <person name="de Groot P.W."/>
            <person name="Harris D."/>
            <person name="Hoyer L.L."/>
            <person name="Hube B."/>
            <person name="Klis F.M."/>
            <person name="Kodira C."/>
            <person name="Lennard N."/>
            <person name="Logue M.E."/>
            <person name="Martin R."/>
            <person name="Neiman A.M."/>
            <person name="Nikolaou E."/>
            <person name="Quail M.A."/>
            <person name="Quinn J."/>
            <person name="Santos M.C."/>
            <person name="Schmitzberger F.F."/>
            <person name="Sherlock G."/>
            <person name="Shah P."/>
            <person name="Silverstein K.A."/>
            <person name="Skrzypek M.S."/>
            <person name="Soll D."/>
            <person name="Staggs R."/>
            <person name="Stansfield I."/>
            <person name="Stumpf M.P."/>
            <person name="Sudbery P.E."/>
            <person name="Srikantha T."/>
            <person name="Zeng Q."/>
            <person name="Berman J."/>
            <person name="Berriman M."/>
            <person name="Heitman J."/>
            <person name="Gow N.A."/>
            <person name="Lorenz M.C."/>
            <person name="Birren B.W."/>
            <person name="Kellis M."/>
            <person name="Cuomo C.A."/>
        </authorList>
    </citation>
    <scope>NUCLEOTIDE SEQUENCE [LARGE SCALE GENOMIC DNA]</scope>
    <source>
        <strain evidence="3">ATCC MYA-3404 / T1</strain>
    </source>
</reference>
<dbReference type="RefSeq" id="XP_002548082.1">
    <property type="nucleotide sequence ID" value="XM_002548036.1"/>
</dbReference>
<keyword evidence="1" id="KW-0812">Transmembrane</keyword>
<dbReference type="Proteomes" id="UP000002037">
    <property type="component" value="Unassembled WGS sequence"/>
</dbReference>
<keyword evidence="1" id="KW-0472">Membrane</keyword>
<proteinExistence type="predicted"/>
<accession>C5MA68</accession>
<evidence type="ECO:0000313" key="3">
    <source>
        <dbReference type="Proteomes" id="UP000002037"/>
    </source>
</evidence>
<gene>
    <name evidence="2" type="ORF">CTRG_02380</name>
</gene>
<dbReference type="AlphaFoldDB" id="C5MA68"/>
<keyword evidence="3" id="KW-1185">Reference proteome</keyword>
<dbReference type="GeneID" id="8301671"/>